<dbReference type="Gene3D" id="1.20.1560.10">
    <property type="entry name" value="ABC transporter type 1, transmembrane domain"/>
    <property type="match status" value="1"/>
</dbReference>
<proteinExistence type="predicted"/>
<evidence type="ECO:0000313" key="7">
    <source>
        <dbReference type="EMBL" id="KAA5606441.1"/>
    </source>
</evidence>
<gene>
    <name evidence="7" type="ORF">F1188_06120</name>
</gene>
<evidence type="ECO:0000256" key="4">
    <source>
        <dbReference type="ARBA" id="ARBA00023136"/>
    </source>
</evidence>
<dbReference type="OrthoDB" id="5288404at2"/>
<keyword evidence="3 5" id="KW-1133">Transmembrane helix</keyword>
<name>A0A5M6IDT0_9PROT</name>
<evidence type="ECO:0000259" key="6">
    <source>
        <dbReference type="PROSITE" id="PS50929"/>
    </source>
</evidence>
<evidence type="ECO:0000256" key="2">
    <source>
        <dbReference type="ARBA" id="ARBA00022692"/>
    </source>
</evidence>
<keyword evidence="2 5" id="KW-0812">Transmembrane</keyword>
<dbReference type="Proteomes" id="UP000324065">
    <property type="component" value="Unassembled WGS sequence"/>
</dbReference>
<reference evidence="7 8" key="1">
    <citation type="submission" date="2019-09" db="EMBL/GenBank/DDBJ databases">
        <title>Genome sequence of Roseospira marina, one of the more divergent members of the non-sulfur purple photosynthetic bacterial family, the Rhodospirillaceae.</title>
        <authorList>
            <person name="Meyer T."/>
            <person name="Kyndt J."/>
        </authorList>
    </citation>
    <scope>NUCLEOTIDE SEQUENCE [LARGE SCALE GENOMIC DNA]</scope>
    <source>
        <strain evidence="7 8">DSM 15113</strain>
    </source>
</reference>
<dbReference type="InterPro" id="IPR036640">
    <property type="entry name" value="ABC1_TM_sf"/>
</dbReference>
<comment type="caution">
    <text evidence="7">The sequence shown here is derived from an EMBL/GenBank/DDBJ whole genome shotgun (WGS) entry which is preliminary data.</text>
</comment>
<dbReference type="GO" id="GO:0005524">
    <property type="term" value="F:ATP binding"/>
    <property type="evidence" value="ECO:0007669"/>
    <property type="project" value="InterPro"/>
</dbReference>
<evidence type="ECO:0000256" key="3">
    <source>
        <dbReference type="ARBA" id="ARBA00022989"/>
    </source>
</evidence>
<dbReference type="GO" id="GO:0140359">
    <property type="term" value="F:ABC-type transporter activity"/>
    <property type="evidence" value="ECO:0007669"/>
    <property type="project" value="InterPro"/>
</dbReference>
<sequence>MQAVLRSRMRGAAYVSRAAVASLSINILSLSLPIFIRKVYDRIIPNQAETTALLLASGVGTALALETLLKVGRAQILGPVASRYEAVTTVAAARHLLAANLAAFERVSPGRHLERLSAIPRLRDHGSGQALLPVYDIPFLFAFLALIWVLGGVLVVVPMVGFLVLAVAALPAGVQSRRALQAAADTDDVRYDFLIATLTGLQALKIMAAERLLLRRYEALQRRRLAAQGTAYMAG</sequence>
<feature type="transmembrane region" description="Helical" evidence="5">
    <location>
        <begin position="12"/>
        <end position="36"/>
    </location>
</feature>
<dbReference type="GO" id="GO:0005886">
    <property type="term" value="C:plasma membrane"/>
    <property type="evidence" value="ECO:0007669"/>
    <property type="project" value="UniProtKB-SubCell"/>
</dbReference>
<protein>
    <recommendedName>
        <fullName evidence="6">ABC transmembrane type-1 domain-containing protein</fullName>
    </recommendedName>
</protein>
<dbReference type="EMBL" id="VWPJ01000004">
    <property type="protein sequence ID" value="KAA5606441.1"/>
    <property type="molecule type" value="Genomic_DNA"/>
</dbReference>
<dbReference type="Pfam" id="PF00664">
    <property type="entry name" value="ABC_membrane"/>
    <property type="match status" value="1"/>
</dbReference>
<keyword evidence="4 5" id="KW-0472">Membrane</keyword>
<feature type="domain" description="ABC transmembrane type-1" evidence="6">
    <location>
        <begin position="18"/>
        <end position="228"/>
    </location>
</feature>
<keyword evidence="8" id="KW-1185">Reference proteome</keyword>
<dbReference type="SUPFAM" id="SSF90123">
    <property type="entry name" value="ABC transporter transmembrane region"/>
    <property type="match status" value="1"/>
</dbReference>
<dbReference type="RefSeq" id="WP_150061510.1">
    <property type="nucleotide sequence ID" value="NZ_JACHII010000006.1"/>
</dbReference>
<comment type="subcellular location">
    <subcellularLocation>
        <location evidence="1">Cell membrane</location>
        <topology evidence="1">Multi-pass membrane protein</topology>
    </subcellularLocation>
</comment>
<accession>A0A5M6IDT0</accession>
<evidence type="ECO:0000256" key="5">
    <source>
        <dbReference type="SAM" id="Phobius"/>
    </source>
</evidence>
<dbReference type="InterPro" id="IPR011527">
    <property type="entry name" value="ABC1_TM_dom"/>
</dbReference>
<evidence type="ECO:0000313" key="8">
    <source>
        <dbReference type="Proteomes" id="UP000324065"/>
    </source>
</evidence>
<feature type="transmembrane region" description="Helical" evidence="5">
    <location>
        <begin position="140"/>
        <end position="173"/>
    </location>
</feature>
<dbReference type="AlphaFoldDB" id="A0A5M6IDT0"/>
<evidence type="ECO:0000256" key="1">
    <source>
        <dbReference type="ARBA" id="ARBA00004651"/>
    </source>
</evidence>
<dbReference type="PROSITE" id="PS50929">
    <property type="entry name" value="ABC_TM1F"/>
    <property type="match status" value="1"/>
</dbReference>
<organism evidence="7 8">
    <name type="scientific">Roseospira marina</name>
    <dbReference type="NCBI Taxonomy" id="140057"/>
    <lineage>
        <taxon>Bacteria</taxon>
        <taxon>Pseudomonadati</taxon>
        <taxon>Pseudomonadota</taxon>
        <taxon>Alphaproteobacteria</taxon>
        <taxon>Rhodospirillales</taxon>
        <taxon>Rhodospirillaceae</taxon>
        <taxon>Roseospira</taxon>
    </lineage>
</organism>